<evidence type="ECO:0000256" key="3">
    <source>
        <dbReference type="ARBA" id="ARBA00004167"/>
    </source>
</evidence>
<keyword evidence="20" id="KW-0472">Membrane</keyword>
<comment type="similarity">
    <text evidence="5">Belongs to the synaptotagmin family.</text>
</comment>
<reference evidence="26 27" key="1">
    <citation type="journal article" date="2020" name="Nat. Commun.">
        <title>Genome of Tripterygium wilfordii and identification of cytochrome P450 involved in triptolide biosynthesis.</title>
        <authorList>
            <person name="Tu L."/>
            <person name="Su P."/>
            <person name="Zhang Z."/>
            <person name="Gao L."/>
            <person name="Wang J."/>
            <person name="Hu T."/>
            <person name="Zhou J."/>
            <person name="Zhang Y."/>
            <person name="Zhao Y."/>
            <person name="Liu Y."/>
            <person name="Song Y."/>
            <person name="Tong Y."/>
            <person name="Lu Y."/>
            <person name="Yang J."/>
            <person name="Xu C."/>
            <person name="Jia M."/>
            <person name="Peters R.J."/>
            <person name="Huang L."/>
            <person name="Gao W."/>
        </authorList>
    </citation>
    <scope>NUCLEOTIDE SEQUENCE [LARGE SCALE GENOMIC DNA]</scope>
    <source>
        <strain evidence="27">cv. XIE 37</strain>
        <tissue evidence="26">Leaf</tissue>
    </source>
</reference>
<evidence type="ECO:0000256" key="20">
    <source>
        <dbReference type="ARBA" id="ARBA00023136"/>
    </source>
</evidence>
<comment type="caution">
    <text evidence="26">The sequence shown here is derived from an EMBL/GenBank/DDBJ whole genome shotgun (WGS) entry which is preliminary data.</text>
</comment>
<dbReference type="InterPro" id="IPR031468">
    <property type="entry name" value="SMP_LBD"/>
</dbReference>
<dbReference type="PRINTS" id="PR00360">
    <property type="entry name" value="C2DOMAIN"/>
</dbReference>
<feature type="domain" description="SMP-LTD" evidence="25">
    <location>
        <begin position="749"/>
        <end position="931"/>
    </location>
</feature>
<dbReference type="PANTHER" id="PTHR10774:SF214">
    <property type="entry name" value="CALCIUM-DEPENDENT LIPID-BINDING (CALB DOMAIN) FAMILY PROTEIN-RELATED"/>
    <property type="match status" value="1"/>
</dbReference>
<keyword evidence="27" id="KW-1185">Reference proteome</keyword>
<evidence type="ECO:0000256" key="18">
    <source>
        <dbReference type="ARBA" id="ARBA00023055"/>
    </source>
</evidence>
<dbReference type="FunFam" id="2.60.40.150:FF:000102">
    <property type="entry name" value="Synaptotagmin-2 isoform A"/>
    <property type="match status" value="1"/>
</dbReference>
<evidence type="ECO:0000313" key="26">
    <source>
        <dbReference type="EMBL" id="KAF5745361.1"/>
    </source>
</evidence>
<dbReference type="Gene3D" id="2.60.120.260">
    <property type="entry name" value="Galactose-binding domain-like"/>
    <property type="match status" value="1"/>
</dbReference>
<dbReference type="InterPro" id="IPR001944">
    <property type="entry name" value="Glycoside_Hdrlase_35"/>
</dbReference>
<keyword evidence="9" id="KW-0052">Apoplast</keyword>
<evidence type="ECO:0000256" key="10">
    <source>
        <dbReference type="ARBA" id="ARBA00022525"/>
    </source>
</evidence>
<dbReference type="GO" id="GO:0005975">
    <property type="term" value="P:carbohydrate metabolic process"/>
    <property type="evidence" value="ECO:0007669"/>
    <property type="project" value="InterPro"/>
</dbReference>
<evidence type="ECO:0000256" key="15">
    <source>
        <dbReference type="ARBA" id="ARBA00022801"/>
    </source>
</evidence>
<dbReference type="GO" id="GO:0005783">
    <property type="term" value="C:endoplasmic reticulum"/>
    <property type="evidence" value="ECO:0007669"/>
    <property type="project" value="TreeGrafter"/>
</dbReference>
<dbReference type="SUPFAM" id="SSF49785">
    <property type="entry name" value="Galactose-binding domain-like"/>
    <property type="match status" value="2"/>
</dbReference>
<dbReference type="SUPFAM" id="SSF51445">
    <property type="entry name" value="(Trans)glycosidases"/>
    <property type="match status" value="1"/>
</dbReference>
<dbReference type="InterPro" id="IPR048913">
    <property type="entry name" value="BetaGal_gal-bd"/>
</dbReference>
<dbReference type="FunCoup" id="A0A7J7DG92">
    <property type="interactions" value="67"/>
</dbReference>
<dbReference type="InterPro" id="IPR045050">
    <property type="entry name" value="Synaptotagmin_plant"/>
</dbReference>
<keyword evidence="18" id="KW-0445">Lipid transport</keyword>
<dbReference type="FunFam" id="3.20.20.80:FF:000006">
    <property type="entry name" value="Beta-galactosidase"/>
    <property type="match status" value="1"/>
</dbReference>
<keyword evidence="11" id="KW-0812">Transmembrane</keyword>
<evidence type="ECO:0000256" key="12">
    <source>
        <dbReference type="ARBA" id="ARBA00022723"/>
    </source>
</evidence>
<dbReference type="PROSITE" id="PS50004">
    <property type="entry name" value="C2"/>
    <property type="match status" value="2"/>
</dbReference>
<evidence type="ECO:0000256" key="5">
    <source>
        <dbReference type="ARBA" id="ARBA00006996"/>
    </source>
</evidence>
<evidence type="ECO:0000256" key="9">
    <source>
        <dbReference type="ARBA" id="ARBA00022523"/>
    </source>
</evidence>
<evidence type="ECO:0000256" key="2">
    <source>
        <dbReference type="ARBA" id="ARBA00001913"/>
    </source>
</evidence>
<keyword evidence="15 23" id="KW-0378">Hydrolase</keyword>
<evidence type="ECO:0000259" key="24">
    <source>
        <dbReference type="PROSITE" id="PS50004"/>
    </source>
</evidence>
<dbReference type="PROSITE" id="PS01182">
    <property type="entry name" value="GLYCOSYL_HYDROL_F35"/>
    <property type="match status" value="1"/>
</dbReference>
<evidence type="ECO:0000256" key="21">
    <source>
        <dbReference type="ARBA" id="ARBA00023180"/>
    </source>
</evidence>
<dbReference type="Pfam" id="PF17834">
    <property type="entry name" value="GHD"/>
    <property type="match status" value="1"/>
</dbReference>
<evidence type="ECO:0000259" key="25">
    <source>
        <dbReference type="PROSITE" id="PS51847"/>
    </source>
</evidence>
<dbReference type="InterPro" id="IPR008979">
    <property type="entry name" value="Galactose-bd-like_sf"/>
</dbReference>
<feature type="domain" description="C2" evidence="24">
    <location>
        <begin position="922"/>
        <end position="1044"/>
    </location>
</feature>
<dbReference type="Proteomes" id="UP000593562">
    <property type="component" value="Unassembled WGS sequence"/>
</dbReference>
<evidence type="ECO:0000256" key="19">
    <source>
        <dbReference type="ARBA" id="ARBA00023121"/>
    </source>
</evidence>
<dbReference type="SMART" id="SM00239">
    <property type="entry name" value="C2"/>
    <property type="match status" value="2"/>
</dbReference>
<accession>A0A7J7DG92</accession>
<dbReference type="Gene3D" id="3.20.20.80">
    <property type="entry name" value="Glycosidases"/>
    <property type="match status" value="1"/>
</dbReference>
<evidence type="ECO:0000256" key="22">
    <source>
        <dbReference type="ARBA" id="ARBA00023295"/>
    </source>
</evidence>
<sequence>MGIQNPILKRGVDPDLLGGLTVCVGYFSVDKEQMWPDILQKAKKGGLNLIQTYVFWNVHEPVQGQYNFTGQYDLVKFIKLVWEHDMYVNLRLGPFIQAEWNHGGLPYWMREVPDITFRTDNGPFKHHMEKYVRMIIEKMKAEKLFAPQGGPIILAQIENEYNHIQRAFRERGSSYVQWAAKLAVRMQVGVPWIMCKQTDAPDPVINSCNGRHCGDTFTGPNKPYKPSLWTENWTAQYRAFGDPPSQRSAEDIAYSVARFFSRNGTLANYYMYHGGTNFGRTSAHFTTTRYYDEAPLDEYGNLNGANICAAFLVNNNTKIPQTVNFKGKNYIIPPRSISILPDCKTVVYNTETIVAQHNSRNFMRSEIANWNIKWKMYKEVIPSQFSLKSIRPYELFGLTKDTTDYAWYSTSIELDRADLAVRKDIAPVIRIPSLGHAMIVFVNGEYLGSAHGNHDVKGFVFQNEITLKPGVNQITLLCSTMGFPDSGPYMERVYTGPRALQLLGLNTGNLDLTFNGWGHQVGLDGEKLGLFSEGGSQKVEWTKANGVGPPLTWYKARFDAPEGKNPVVIQMTGMGKGMVWVNGNSIGRHWMSFLSALGQPSQSEYHIPRAYVKPKDNLLVIFEEEAVDPKAIEILVVDRDTICSFMTELHPPHVKSWARQNSHMRPVVDIVRPAAHLKCPNHKTILAVEFASWGDPYGACGNYFVGNCSSPISKEVVEKDPEIRPLVEQDSETLQHMLPEIPLWVKNPDYDRVDWLNKFIEYMWPYLDKAICKTAKNIATPIIAEQIPKYKIESVLFETLTLGSLPPTFQGMKVYVTNENELIMEPSIKWAGNPNVTIAVKAFGLKATAQVVDLQVFASPRITLKPLVPSFPCFANIYVSLMEKPHVDFGLKLIGADLMSIPGLYRFVQELIKDQVANMYLWPKTLEVQVLDPAKALKRPVGILHVKVLRAMKLTKKDLLGASDPYVKVKLTEDKLPSKKTTVRHKNLNPEWNEEFNLVVKDPQSQVLELNVYDWEKVGKHEKMGMNKVSLKDLPPNEPKVITLDLLKTMEVNDPQNNKNRGQLVVELTYKPFKEEGLPQGFEDSQSVQNAPDGTPTGGGLLVVIVHEAQDLEGKHHTNPYVRILFKGEERKTKHVRKNRDPRWEEEFAFMLEEPPTNHKMHVEALSSSSRIGLLHPKECLGYVDISLADVVTNKRINEKYHLIDSKNGRIQIELQWRTST</sequence>
<dbReference type="EC" id="3.2.1.23" evidence="7 23"/>
<dbReference type="Pfam" id="PF21467">
    <property type="entry name" value="BetaGal_gal-bd"/>
    <property type="match status" value="1"/>
</dbReference>
<dbReference type="GO" id="GO:0006869">
    <property type="term" value="P:lipid transport"/>
    <property type="evidence" value="ECO:0007669"/>
    <property type="project" value="UniProtKB-KW"/>
</dbReference>
<keyword evidence="17" id="KW-1133">Transmembrane helix</keyword>
<dbReference type="InterPro" id="IPR039010">
    <property type="entry name" value="Synaptotagmin_SMP"/>
</dbReference>
<evidence type="ECO:0000256" key="14">
    <source>
        <dbReference type="ARBA" id="ARBA00022737"/>
    </source>
</evidence>
<dbReference type="Pfam" id="PF17047">
    <property type="entry name" value="SMP_LBD"/>
    <property type="match status" value="1"/>
</dbReference>
<dbReference type="InterPro" id="IPR031330">
    <property type="entry name" value="Gly_Hdrlase_35_cat"/>
</dbReference>
<dbReference type="PRINTS" id="PR00742">
    <property type="entry name" value="GLHYDRLASE35"/>
</dbReference>
<evidence type="ECO:0000256" key="23">
    <source>
        <dbReference type="RuleBase" id="RU000675"/>
    </source>
</evidence>
<dbReference type="InParanoid" id="A0A7J7DG92"/>
<evidence type="ECO:0000256" key="17">
    <source>
        <dbReference type="ARBA" id="ARBA00022989"/>
    </source>
</evidence>
<evidence type="ECO:0000256" key="11">
    <source>
        <dbReference type="ARBA" id="ARBA00022692"/>
    </source>
</evidence>
<dbReference type="InterPro" id="IPR017853">
    <property type="entry name" value="GH"/>
</dbReference>
<keyword evidence="14" id="KW-0677">Repeat</keyword>
<dbReference type="InterPro" id="IPR000008">
    <property type="entry name" value="C2_dom"/>
</dbReference>
<dbReference type="InterPro" id="IPR019801">
    <property type="entry name" value="Glyco_hydro_35_CS"/>
</dbReference>
<keyword evidence="21" id="KW-0325">Glycoprotein</keyword>
<organism evidence="26 27">
    <name type="scientific">Tripterygium wilfordii</name>
    <name type="common">Thunder God vine</name>
    <dbReference type="NCBI Taxonomy" id="458696"/>
    <lineage>
        <taxon>Eukaryota</taxon>
        <taxon>Viridiplantae</taxon>
        <taxon>Streptophyta</taxon>
        <taxon>Embryophyta</taxon>
        <taxon>Tracheophyta</taxon>
        <taxon>Spermatophyta</taxon>
        <taxon>Magnoliopsida</taxon>
        <taxon>eudicotyledons</taxon>
        <taxon>Gunneridae</taxon>
        <taxon>Pentapetalae</taxon>
        <taxon>rosids</taxon>
        <taxon>fabids</taxon>
        <taxon>Celastrales</taxon>
        <taxon>Celastraceae</taxon>
        <taxon>Tripterygium</taxon>
    </lineage>
</organism>
<dbReference type="PROSITE" id="PS51847">
    <property type="entry name" value="SMP"/>
    <property type="match status" value="1"/>
</dbReference>
<evidence type="ECO:0000256" key="1">
    <source>
        <dbReference type="ARBA" id="ARBA00001412"/>
    </source>
</evidence>
<keyword evidence="22 23" id="KW-0326">Glycosidase</keyword>
<keyword evidence="8" id="KW-0813">Transport</keyword>
<keyword evidence="12" id="KW-0479">Metal-binding</keyword>
<dbReference type="Pfam" id="PF00168">
    <property type="entry name" value="C2"/>
    <property type="match status" value="2"/>
</dbReference>
<dbReference type="GO" id="GO:0016020">
    <property type="term" value="C:membrane"/>
    <property type="evidence" value="ECO:0007669"/>
    <property type="project" value="UniProtKB-SubCell"/>
</dbReference>
<proteinExistence type="inferred from homology"/>
<gene>
    <name evidence="26" type="ORF">HS088_TW07G00945</name>
</gene>
<dbReference type="GO" id="GO:0008289">
    <property type="term" value="F:lipid binding"/>
    <property type="evidence" value="ECO:0007669"/>
    <property type="project" value="UniProtKB-KW"/>
</dbReference>
<comment type="catalytic activity">
    <reaction evidence="1 23">
        <text>Hydrolysis of terminal non-reducing beta-D-galactose residues in beta-D-galactosides.</text>
        <dbReference type="EC" id="3.2.1.23"/>
    </reaction>
</comment>
<evidence type="ECO:0000256" key="16">
    <source>
        <dbReference type="ARBA" id="ARBA00022837"/>
    </source>
</evidence>
<dbReference type="InterPro" id="IPR035892">
    <property type="entry name" value="C2_domain_sf"/>
</dbReference>
<dbReference type="FunFam" id="2.60.120.260:FF:000050">
    <property type="entry name" value="Beta-galactosidase"/>
    <property type="match status" value="1"/>
</dbReference>
<evidence type="ECO:0000313" key="27">
    <source>
        <dbReference type="Proteomes" id="UP000593562"/>
    </source>
</evidence>
<dbReference type="Gene3D" id="2.60.40.150">
    <property type="entry name" value="C2 domain"/>
    <property type="match status" value="2"/>
</dbReference>
<evidence type="ECO:0000256" key="6">
    <source>
        <dbReference type="ARBA" id="ARBA00009809"/>
    </source>
</evidence>
<dbReference type="CDD" id="cd00030">
    <property type="entry name" value="C2"/>
    <property type="match status" value="1"/>
</dbReference>
<dbReference type="PANTHER" id="PTHR10774">
    <property type="entry name" value="EXTENDED SYNAPTOTAGMIN-RELATED"/>
    <property type="match status" value="1"/>
</dbReference>
<evidence type="ECO:0000256" key="4">
    <source>
        <dbReference type="ARBA" id="ARBA00004271"/>
    </source>
</evidence>
<dbReference type="SUPFAM" id="SSF49562">
    <property type="entry name" value="C2 domain (Calcium/lipid-binding domain, CaLB)"/>
    <property type="match status" value="2"/>
</dbReference>
<dbReference type="CDD" id="cd22842">
    <property type="entry name" value="Gal_Rha_Lectin_BGal"/>
    <property type="match status" value="1"/>
</dbReference>
<comment type="cofactor">
    <cofactor evidence="2">
        <name>Ca(2+)</name>
        <dbReference type="ChEBI" id="CHEBI:29108"/>
    </cofactor>
</comment>
<dbReference type="FunFam" id="2.60.40.150:FF:000066">
    <property type="entry name" value="Extended synaptotagmin-2"/>
    <property type="match status" value="1"/>
</dbReference>
<feature type="domain" description="C2" evidence="24">
    <location>
        <begin position="1083"/>
        <end position="1201"/>
    </location>
</feature>
<comment type="similarity">
    <text evidence="6">Belongs to the glycosyl hydrolase 35 family.</text>
</comment>
<dbReference type="AlphaFoldDB" id="A0A7J7DG92"/>
<dbReference type="Pfam" id="PF01301">
    <property type="entry name" value="Glyco_hydro_35"/>
    <property type="match status" value="1"/>
</dbReference>
<evidence type="ECO:0000256" key="7">
    <source>
        <dbReference type="ARBA" id="ARBA00012756"/>
    </source>
</evidence>
<keyword evidence="19" id="KW-0446">Lipid-binding</keyword>
<dbReference type="EMBL" id="JAAARO010000007">
    <property type="protein sequence ID" value="KAF5745361.1"/>
    <property type="molecule type" value="Genomic_DNA"/>
</dbReference>
<comment type="subcellular location">
    <subcellularLocation>
        <location evidence="3">Membrane</location>
        <topology evidence="3">Single-pass membrane protein</topology>
    </subcellularLocation>
    <subcellularLocation>
        <location evidence="4">Secreted</location>
        <location evidence="4">Extracellular space</location>
        <location evidence="4">Apoplast</location>
    </subcellularLocation>
</comment>
<dbReference type="CDD" id="cd21677">
    <property type="entry name" value="SMP_SYT"/>
    <property type="match status" value="1"/>
</dbReference>
<keyword evidence="16" id="KW-0106">Calcium</keyword>
<protein>
    <recommendedName>
        <fullName evidence="7 23">Beta-galactosidase</fullName>
        <ecNumber evidence="7 23">3.2.1.23</ecNumber>
    </recommendedName>
</protein>
<keyword evidence="13" id="KW-0732">Signal</keyword>
<evidence type="ECO:0000256" key="8">
    <source>
        <dbReference type="ARBA" id="ARBA00022448"/>
    </source>
</evidence>
<name>A0A7J7DG92_TRIWF</name>
<keyword evidence="10" id="KW-0964">Secreted</keyword>
<evidence type="ECO:0000256" key="13">
    <source>
        <dbReference type="ARBA" id="ARBA00022729"/>
    </source>
</evidence>
<dbReference type="GO" id="GO:0048046">
    <property type="term" value="C:apoplast"/>
    <property type="evidence" value="ECO:0007669"/>
    <property type="project" value="UniProtKB-SubCell"/>
</dbReference>
<dbReference type="GO" id="GO:0046872">
    <property type="term" value="F:metal ion binding"/>
    <property type="evidence" value="ECO:0007669"/>
    <property type="project" value="UniProtKB-KW"/>
</dbReference>
<dbReference type="InterPro" id="IPR041392">
    <property type="entry name" value="GHD"/>
</dbReference>
<dbReference type="GO" id="GO:0004565">
    <property type="term" value="F:beta-galactosidase activity"/>
    <property type="evidence" value="ECO:0007669"/>
    <property type="project" value="UniProtKB-EC"/>
</dbReference>